<dbReference type="EMBL" id="BASE01000008">
    <property type="protein sequence ID" value="GAM12166.1"/>
    <property type="molecule type" value="Genomic_DNA"/>
</dbReference>
<keyword evidence="1" id="KW-0812">Transmembrane</keyword>
<organism evidence="2 3">
    <name type="scientific">Mesobacillus selenatarsenatis (strain DSM 18680 / JCM 14380 / FERM P-15431 / SF-1)</name>
    <dbReference type="NCBI Taxonomy" id="1321606"/>
    <lineage>
        <taxon>Bacteria</taxon>
        <taxon>Bacillati</taxon>
        <taxon>Bacillota</taxon>
        <taxon>Bacilli</taxon>
        <taxon>Bacillales</taxon>
        <taxon>Bacillaceae</taxon>
        <taxon>Mesobacillus</taxon>
    </lineage>
</organism>
<feature type="transmembrane region" description="Helical" evidence="1">
    <location>
        <begin position="152"/>
        <end position="175"/>
    </location>
</feature>
<keyword evidence="1" id="KW-0472">Membrane</keyword>
<feature type="transmembrane region" description="Helical" evidence="1">
    <location>
        <begin position="205"/>
        <end position="226"/>
    </location>
</feature>
<protein>
    <recommendedName>
        <fullName evidence="4">DUF2812 domain-containing protein</fullName>
    </recommendedName>
</protein>
<dbReference type="Proteomes" id="UP000031014">
    <property type="component" value="Unassembled WGS sequence"/>
</dbReference>
<dbReference type="RefSeq" id="WP_041964120.1">
    <property type="nucleotide sequence ID" value="NZ_BASE01000008.1"/>
</dbReference>
<evidence type="ECO:0000313" key="2">
    <source>
        <dbReference type="EMBL" id="GAM12166.1"/>
    </source>
</evidence>
<dbReference type="Pfam" id="PF11193">
    <property type="entry name" value="DUF2812"/>
    <property type="match status" value="1"/>
</dbReference>
<keyword evidence="1" id="KW-1133">Transmembrane helix</keyword>
<dbReference type="InterPro" id="IPR021359">
    <property type="entry name" value="DUF2812"/>
</dbReference>
<keyword evidence="3" id="KW-1185">Reference proteome</keyword>
<accession>A0A0A8X1Z3</accession>
<comment type="caution">
    <text evidence="2">The sequence shown here is derived from an EMBL/GenBank/DDBJ whole genome shotgun (WGS) entry which is preliminary data.</text>
</comment>
<reference evidence="2 3" key="1">
    <citation type="submission" date="2013-06" db="EMBL/GenBank/DDBJ databases">
        <title>Whole genome shotgun sequence of Bacillus selenatarsenatis SF-1.</title>
        <authorList>
            <person name="Kuroda M."/>
            <person name="Sei K."/>
            <person name="Yamashita M."/>
            <person name="Ike M."/>
        </authorList>
    </citation>
    <scope>NUCLEOTIDE SEQUENCE [LARGE SCALE GENOMIC DNA]</scope>
    <source>
        <strain evidence="2 3">SF-1</strain>
    </source>
</reference>
<dbReference type="STRING" id="1321606.SAMD00020551_0296"/>
<sequence length="396" mass="45521">MKTVYKLSPSDYWRIGELESWLSDMAAEGLFLKKLGRQFVKFEKADPKNMRYRVVVSISKEISAEQVDMYGDKGWDFVTSYGSFHAFSSPAELNAPELYTDPSEQSYSLKELDKQLVFNAAVIVFGLLLMIGMLASSLFLDGTPTLVMVEGIMVHQTLLAIYICYIAYASVQAAFSIRDLRKRLAEGIPIDHHSPWKKRHTFHRAITFLFTVVIGLSAIIPFVHLMKMDTKTLPEKDVNLPIVRLADVEREPKLERPKPTYLGDGVDWSNRYSFAWSLLAPVQYEADEHGLVRDKLWGDGSGEYSPSIHTQYYQLRFPDMAEHLITDLIKRYSFETNQGDFVEKKHPDLDLLIVREEKELKQVFATRGKEVMYVHYFGYADVNTVLDNVVEKMNKE</sequence>
<dbReference type="OrthoDB" id="8230517at2"/>
<feature type="transmembrane region" description="Helical" evidence="1">
    <location>
        <begin position="116"/>
        <end position="140"/>
    </location>
</feature>
<gene>
    <name evidence="2" type="ORF">SAMD00020551_0296</name>
</gene>
<evidence type="ECO:0000256" key="1">
    <source>
        <dbReference type="SAM" id="Phobius"/>
    </source>
</evidence>
<evidence type="ECO:0008006" key="4">
    <source>
        <dbReference type="Google" id="ProtNLM"/>
    </source>
</evidence>
<dbReference type="AlphaFoldDB" id="A0A0A8X1Z3"/>
<name>A0A0A8X1Z3_MESS1</name>
<proteinExistence type="predicted"/>
<evidence type="ECO:0000313" key="3">
    <source>
        <dbReference type="Proteomes" id="UP000031014"/>
    </source>
</evidence>